<dbReference type="EMBL" id="JAIWYP010000006">
    <property type="protein sequence ID" value="KAH3814033.1"/>
    <property type="molecule type" value="Genomic_DNA"/>
</dbReference>
<comment type="caution">
    <text evidence="1">The sequence shown here is derived from an EMBL/GenBank/DDBJ whole genome shotgun (WGS) entry which is preliminary data.</text>
</comment>
<organism evidence="1 2">
    <name type="scientific">Dreissena polymorpha</name>
    <name type="common">Zebra mussel</name>
    <name type="synonym">Mytilus polymorpha</name>
    <dbReference type="NCBI Taxonomy" id="45954"/>
    <lineage>
        <taxon>Eukaryota</taxon>
        <taxon>Metazoa</taxon>
        <taxon>Spiralia</taxon>
        <taxon>Lophotrochozoa</taxon>
        <taxon>Mollusca</taxon>
        <taxon>Bivalvia</taxon>
        <taxon>Autobranchia</taxon>
        <taxon>Heteroconchia</taxon>
        <taxon>Euheterodonta</taxon>
        <taxon>Imparidentia</taxon>
        <taxon>Neoheterodontei</taxon>
        <taxon>Myida</taxon>
        <taxon>Dreissenoidea</taxon>
        <taxon>Dreissenidae</taxon>
        <taxon>Dreissena</taxon>
    </lineage>
</organism>
<keyword evidence="2" id="KW-1185">Reference proteome</keyword>
<name>A0A9D4GEP4_DREPO</name>
<evidence type="ECO:0000313" key="1">
    <source>
        <dbReference type="EMBL" id="KAH3814033.1"/>
    </source>
</evidence>
<protein>
    <submittedName>
        <fullName evidence="1">Uncharacterized protein</fullName>
    </submittedName>
</protein>
<proteinExistence type="predicted"/>
<dbReference type="Proteomes" id="UP000828390">
    <property type="component" value="Unassembled WGS sequence"/>
</dbReference>
<reference evidence="1" key="2">
    <citation type="submission" date="2020-11" db="EMBL/GenBank/DDBJ databases">
        <authorList>
            <person name="McCartney M.A."/>
            <person name="Auch B."/>
            <person name="Kono T."/>
            <person name="Mallez S."/>
            <person name="Becker A."/>
            <person name="Gohl D.M."/>
            <person name="Silverstein K.A.T."/>
            <person name="Koren S."/>
            <person name="Bechman K.B."/>
            <person name="Herman A."/>
            <person name="Abrahante J.E."/>
            <person name="Garbe J."/>
        </authorList>
    </citation>
    <scope>NUCLEOTIDE SEQUENCE</scope>
    <source>
        <strain evidence="1">Duluth1</strain>
        <tissue evidence="1">Whole animal</tissue>
    </source>
</reference>
<sequence length="53" mass="5598">MGVSSSSRIAAYHGLRTYSVLGFYISDILHLALSHGGVWPQGSGGLKSEFSLS</sequence>
<accession>A0A9D4GEP4</accession>
<evidence type="ECO:0000313" key="2">
    <source>
        <dbReference type="Proteomes" id="UP000828390"/>
    </source>
</evidence>
<reference evidence="1" key="1">
    <citation type="journal article" date="2019" name="bioRxiv">
        <title>The Genome of the Zebra Mussel, Dreissena polymorpha: A Resource for Invasive Species Research.</title>
        <authorList>
            <person name="McCartney M.A."/>
            <person name="Auch B."/>
            <person name="Kono T."/>
            <person name="Mallez S."/>
            <person name="Zhang Y."/>
            <person name="Obille A."/>
            <person name="Becker A."/>
            <person name="Abrahante J.E."/>
            <person name="Garbe J."/>
            <person name="Badalamenti J.P."/>
            <person name="Herman A."/>
            <person name="Mangelson H."/>
            <person name="Liachko I."/>
            <person name="Sullivan S."/>
            <person name="Sone E.D."/>
            <person name="Koren S."/>
            <person name="Silverstein K.A.T."/>
            <person name="Beckman K.B."/>
            <person name="Gohl D.M."/>
        </authorList>
    </citation>
    <scope>NUCLEOTIDE SEQUENCE</scope>
    <source>
        <strain evidence="1">Duluth1</strain>
        <tissue evidence="1">Whole animal</tissue>
    </source>
</reference>
<dbReference type="AlphaFoldDB" id="A0A9D4GEP4"/>
<gene>
    <name evidence="1" type="ORF">DPMN_142510</name>
</gene>